<feature type="domain" description="OmpA-like" evidence="8">
    <location>
        <begin position="75"/>
        <end position="191"/>
    </location>
</feature>
<feature type="compositionally biased region" description="Polar residues" evidence="7">
    <location>
        <begin position="51"/>
        <end position="71"/>
    </location>
</feature>
<comment type="caution">
    <text evidence="9">The sequence shown here is derived from an EMBL/GenBank/DDBJ whole genome shotgun (WGS) entry which is preliminary data.</text>
</comment>
<keyword evidence="1 6" id="KW-0732">Signal</keyword>
<dbReference type="CDD" id="cd07185">
    <property type="entry name" value="OmpA_C-like"/>
    <property type="match status" value="1"/>
</dbReference>
<keyword evidence="2 6" id="KW-0472">Membrane</keyword>
<dbReference type="GO" id="GO:0051301">
    <property type="term" value="P:cell division"/>
    <property type="evidence" value="ECO:0007669"/>
    <property type="project" value="InterPro"/>
</dbReference>
<evidence type="ECO:0000256" key="5">
    <source>
        <dbReference type="ARBA" id="ARBA00023288"/>
    </source>
</evidence>
<dbReference type="PANTHER" id="PTHR30329:SF21">
    <property type="entry name" value="LIPOPROTEIN YIAD-RELATED"/>
    <property type="match status" value="1"/>
</dbReference>
<dbReference type="AlphaFoldDB" id="A0A4U2Z5W9"/>
<dbReference type="InterPro" id="IPR039001">
    <property type="entry name" value="Pal"/>
</dbReference>
<keyword evidence="4 6" id="KW-0998">Cell outer membrane</keyword>
<evidence type="ECO:0000256" key="3">
    <source>
        <dbReference type="ARBA" id="ARBA00023139"/>
    </source>
</evidence>
<dbReference type="Proteomes" id="UP000309561">
    <property type="component" value="Unassembled WGS sequence"/>
</dbReference>
<organism evidence="9 10">
    <name type="scientific">Sulfurimonas crateris</name>
    <dbReference type="NCBI Taxonomy" id="2574727"/>
    <lineage>
        <taxon>Bacteria</taxon>
        <taxon>Pseudomonadati</taxon>
        <taxon>Campylobacterota</taxon>
        <taxon>Epsilonproteobacteria</taxon>
        <taxon>Campylobacterales</taxon>
        <taxon>Sulfurimonadaceae</taxon>
        <taxon>Sulfurimonas</taxon>
    </lineage>
</organism>
<proteinExistence type="inferred from homology"/>
<reference evidence="9 10" key="1">
    <citation type="submission" date="2019-04" db="EMBL/GenBank/DDBJ databases">
        <title>Sulfurimonas crateris sp. nov. a facultative anaerobic sulfur-oxidizing chemolithautotrophic bacterium isolated from a terrestrial mud vulcano.</title>
        <authorList>
            <person name="Ratnikova N.M."/>
            <person name="Slobodkin A.I."/>
            <person name="Merkel A.Y."/>
            <person name="Novikov A."/>
            <person name="Bonch-Osmolovskaya E.A."/>
            <person name="Slobodkina G.B."/>
        </authorList>
    </citation>
    <scope>NUCLEOTIDE SEQUENCE [LARGE SCALE GENOMIC DNA]</scope>
    <source>
        <strain evidence="9 10">SN118</strain>
    </source>
</reference>
<dbReference type="Pfam" id="PF00691">
    <property type="entry name" value="OmpA"/>
    <property type="match status" value="1"/>
</dbReference>
<dbReference type="PROSITE" id="PS51257">
    <property type="entry name" value="PROKAR_LIPOPROTEIN"/>
    <property type="match status" value="1"/>
</dbReference>
<protein>
    <recommendedName>
        <fullName evidence="6">Peptidoglycan-associated lipoprotein</fullName>
        <shortName evidence="6">PAL</shortName>
    </recommendedName>
</protein>
<dbReference type="HAMAP" id="MF_02204">
    <property type="entry name" value="Pal"/>
    <property type="match status" value="1"/>
</dbReference>
<gene>
    <name evidence="6" type="primary">pal</name>
    <name evidence="9" type="ORF">FCU45_06515</name>
</gene>
<dbReference type="InterPro" id="IPR036737">
    <property type="entry name" value="OmpA-like_sf"/>
</dbReference>
<comment type="similarity">
    <text evidence="6">Belongs to the Pal lipoprotein family.</text>
</comment>
<evidence type="ECO:0000256" key="1">
    <source>
        <dbReference type="ARBA" id="ARBA00022729"/>
    </source>
</evidence>
<dbReference type="PANTHER" id="PTHR30329">
    <property type="entry name" value="STATOR ELEMENT OF FLAGELLAR MOTOR COMPLEX"/>
    <property type="match status" value="1"/>
</dbReference>
<dbReference type="SUPFAM" id="SSF103088">
    <property type="entry name" value="OmpA-like"/>
    <property type="match status" value="1"/>
</dbReference>
<dbReference type="InterPro" id="IPR050330">
    <property type="entry name" value="Bact_OuterMem_StrucFunc"/>
</dbReference>
<keyword evidence="10" id="KW-1185">Reference proteome</keyword>
<keyword evidence="5 6" id="KW-0449">Lipoprotein</keyword>
<evidence type="ECO:0000256" key="4">
    <source>
        <dbReference type="ARBA" id="ARBA00023237"/>
    </source>
</evidence>
<feature type="region of interest" description="Disordered" evidence="7">
    <location>
        <begin position="37"/>
        <end position="71"/>
    </location>
</feature>
<name>A0A4U2Z5W9_9BACT</name>
<evidence type="ECO:0000313" key="9">
    <source>
        <dbReference type="EMBL" id="TKI69706.1"/>
    </source>
</evidence>
<dbReference type="RefSeq" id="WP_137013516.1">
    <property type="nucleotide sequence ID" value="NZ_SZPX01000004.1"/>
</dbReference>
<dbReference type="GO" id="GO:0009279">
    <property type="term" value="C:cell outer membrane"/>
    <property type="evidence" value="ECO:0007669"/>
    <property type="project" value="UniProtKB-SubCell"/>
</dbReference>
<evidence type="ECO:0000256" key="6">
    <source>
        <dbReference type="HAMAP-Rule" id="MF_02204"/>
    </source>
</evidence>
<keyword evidence="3 6" id="KW-0564">Palmitate</keyword>
<dbReference type="InterPro" id="IPR006664">
    <property type="entry name" value="OMP_bac"/>
</dbReference>
<dbReference type="PRINTS" id="PR01021">
    <property type="entry name" value="OMPADOMAIN"/>
</dbReference>
<evidence type="ECO:0000256" key="7">
    <source>
        <dbReference type="SAM" id="MobiDB-lite"/>
    </source>
</evidence>
<dbReference type="Gene3D" id="3.30.1330.60">
    <property type="entry name" value="OmpA-like domain"/>
    <property type="match status" value="1"/>
</dbReference>
<dbReference type="OrthoDB" id="9809164at2"/>
<evidence type="ECO:0000256" key="2">
    <source>
        <dbReference type="ARBA" id="ARBA00023136"/>
    </source>
</evidence>
<comment type="subcellular location">
    <subcellularLocation>
        <location evidence="6">Cell outer membrane</location>
        <topology evidence="6">Lipid-anchor</topology>
    </subcellularLocation>
</comment>
<sequence length="191" mass="20919">MKSILISSAMVALLVLSGCGDKDPKIDESAIDSSAQEVVQDPSAQEVAPVQTETVSSSEASVMSDGASQETDGQAMMRIEKELLTIYFDFDKFNIRNDMQGNLSTDATIAKNQAKDFSIKLEGNCDEWGSDEYNFALGLKRSNTVKKALVAEGVDESRITMVSFGESNPVCNEKTKDCWAKNRRVDFKLLP</sequence>
<dbReference type="EMBL" id="SZPX01000004">
    <property type="protein sequence ID" value="TKI69706.1"/>
    <property type="molecule type" value="Genomic_DNA"/>
</dbReference>
<dbReference type="InterPro" id="IPR006665">
    <property type="entry name" value="OmpA-like"/>
</dbReference>
<evidence type="ECO:0000259" key="8">
    <source>
        <dbReference type="PROSITE" id="PS51123"/>
    </source>
</evidence>
<accession>A0A4U2Z5W9</accession>
<evidence type="ECO:0000313" key="10">
    <source>
        <dbReference type="Proteomes" id="UP000309561"/>
    </source>
</evidence>
<dbReference type="PROSITE" id="PS51123">
    <property type="entry name" value="OMPA_2"/>
    <property type="match status" value="1"/>
</dbReference>